<accession>N1QQE3</accession>
<evidence type="ECO:0000313" key="2">
    <source>
        <dbReference type="EnsemblPlants" id="EMT01359"/>
    </source>
</evidence>
<dbReference type="AlphaFoldDB" id="N1QQE3"/>
<proteinExistence type="predicted"/>
<feature type="region of interest" description="Disordered" evidence="1">
    <location>
        <begin position="1"/>
        <end position="20"/>
    </location>
</feature>
<dbReference type="EnsemblPlants" id="EMT01359">
    <property type="protein sequence ID" value="EMT01359"/>
    <property type="gene ID" value="F775_31378"/>
</dbReference>
<reference evidence="2" key="1">
    <citation type="submission" date="2015-06" db="UniProtKB">
        <authorList>
            <consortium name="EnsemblPlants"/>
        </authorList>
    </citation>
    <scope>IDENTIFICATION</scope>
</reference>
<protein>
    <submittedName>
        <fullName evidence="2">Uncharacterized protein</fullName>
    </submittedName>
</protein>
<feature type="compositionally biased region" description="Pro residues" evidence="1">
    <location>
        <begin position="74"/>
        <end position="86"/>
    </location>
</feature>
<feature type="compositionally biased region" description="Basic and acidic residues" evidence="1">
    <location>
        <begin position="109"/>
        <end position="118"/>
    </location>
</feature>
<name>N1QQE3_AEGTA</name>
<feature type="region of interest" description="Disordered" evidence="1">
    <location>
        <begin position="46"/>
        <end position="118"/>
    </location>
</feature>
<organism evidence="2">
    <name type="scientific">Aegilops tauschii</name>
    <name type="common">Tausch's goatgrass</name>
    <name type="synonym">Aegilops squarrosa</name>
    <dbReference type="NCBI Taxonomy" id="37682"/>
    <lineage>
        <taxon>Eukaryota</taxon>
        <taxon>Viridiplantae</taxon>
        <taxon>Streptophyta</taxon>
        <taxon>Embryophyta</taxon>
        <taxon>Tracheophyta</taxon>
        <taxon>Spermatophyta</taxon>
        <taxon>Magnoliopsida</taxon>
        <taxon>Liliopsida</taxon>
        <taxon>Poales</taxon>
        <taxon>Poaceae</taxon>
        <taxon>BOP clade</taxon>
        <taxon>Pooideae</taxon>
        <taxon>Triticodae</taxon>
        <taxon>Triticeae</taxon>
        <taxon>Triticinae</taxon>
        <taxon>Aegilops</taxon>
    </lineage>
</organism>
<evidence type="ECO:0000256" key="1">
    <source>
        <dbReference type="SAM" id="MobiDB-lite"/>
    </source>
</evidence>
<sequence>MQSFPERSKLTPKMLKPAASSSSSVLCWAVIAAALIMCAANVELVHGGGRPVPRPPAPVGHVAPKEHCPDCSDNPPPSPPLPPTPPAATADIPVVVGHGLRKNPKMTRRLSDLAEAEK</sequence>
<feature type="compositionally biased region" description="Basic residues" evidence="1">
    <location>
        <begin position="99"/>
        <end position="108"/>
    </location>
</feature>